<dbReference type="Proteomes" id="UP000317951">
    <property type="component" value="Unassembled WGS sequence"/>
</dbReference>
<dbReference type="PANTHER" id="PTHR43400:SF10">
    <property type="entry name" value="3-OXOSTEROID 1-DEHYDROGENASE"/>
    <property type="match status" value="1"/>
</dbReference>
<dbReference type="OrthoDB" id="9813348at2"/>
<gene>
    <name evidence="7" type="ORF">FIV36_07155</name>
    <name evidence="6" type="ORF">SAMN05216591_0783</name>
</gene>
<keyword evidence="8" id="KW-1185">Reference proteome</keyword>
<dbReference type="GeneID" id="78552300"/>
<dbReference type="Pfam" id="PF00890">
    <property type="entry name" value="FAD_binding_2"/>
    <property type="match status" value="1"/>
</dbReference>
<evidence type="ECO:0000313" key="9">
    <source>
        <dbReference type="Proteomes" id="UP000317951"/>
    </source>
</evidence>
<dbReference type="GO" id="GO:0016491">
    <property type="term" value="F:oxidoreductase activity"/>
    <property type="evidence" value="ECO:0007669"/>
    <property type="project" value="UniProtKB-KW"/>
</dbReference>
<accession>A0A5C5QLI1</accession>
<sequence length="582" mass="62415">MTTTTTEAIRRCDVLVIGAGAGGLATAITARKQGLEVIVIEKDAYFGGTTAFSGGVLWIPGNGLSKAKGIADSREAALTYMKNETGDFYDAEAVDAFLDNAPQMIDFFQRETEVQFIPTLYPDYHPDVAGGVDIGRSILAAPFDIRRLGADMARLRPPLKTITFIGMMFNSSNADLKHFFNATKSLTSFLYVAKRLMTHAKELLLYRRGIQVTSGNALAARLAKSALDLGIPILTQTSARQLLKDADRVTGVIAQTEGGEVRFEARQGVVLASGGFSHDLQRLQQAYPHVRRGGEHFSPVPQTNTGDGARMAEALGGSVEIRLKAPAAWMPVSKVPMGNGSFTAFPHLLDRYKPGVIGVTRNGQRFTNESNSYHDVGAAMIEACANQTETAMWLICDRRTMAKYGLGYAKPAPMPLAPLLRNGYLHSGRTLAQLAQNAGLDAAGLEQTVRDYNRTAGQGVDRQFGRGTTSFNRYLADPQNLPNPCVAPIGDGPYYALKVIMGDLGTFDGIRTSVCGEVLDRQGQAIAGLYAVGNDRASIMGGNYPAAGITLGPIMTFGYLTGLHLARVAGAKTPGNPRQEVA</sequence>
<dbReference type="SUPFAM" id="SSF51905">
    <property type="entry name" value="FAD/NAD(P)-binding domain"/>
    <property type="match status" value="1"/>
</dbReference>
<keyword evidence="4" id="KW-0560">Oxidoreductase</keyword>
<reference evidence="7 9" key="2">
    <citation type="submission" date="2019-06" db="EMBL/GenBank/DDBJ databases">
        <title>Pseudomonas bimorpha sp. nov. isolated from bovine raw milk and skim milk concentrate.</title>
        <authorList>
            <person name="Hofmann K."/>
            <person name="Huptas C."/>
            <person name="Doll E."/>
            <person name="Scherer S."/>
            <person name="Wenning M."/>
        </authorList>
    </citation>
    <scope>NUCLEOTIDE SEQUENCE [LARGE SCALE GENOMIC DNA]</scope>
    <source>
        <strain evidence="7 9">DSM 17835</strain>
    </source>
</reference>
<evidence type="ECO:0000256" key="2">
    <source>
        <dbReference type="ARBA" id="ARBA00022630"/>
    </source>
</evidence>
<dbReference type="PANTHER" id="PTHR43400">
    <property type="entry name" value="FUMARATE REDUCTASE"/>
    <property type="match status" value="1"/>
</dbReference>
<dbReference type="GO" id="GO:0008202">
    <property type="term" value="P:steroid metabolic process"/>
    <property type="evidence" value="ECO:0007669"/>
    <property type="project" value="UniProtKB-ARBA"/>
</dbReference>
<feature type="domain" description="FAD-dependent oxidoreductase 2 FAD-binding" evidence="5">
    <location>
        <begin position="13"/>
        <end position="551"/>
    </location>
</feature>
<evidence type="ECO:0000256" key="3">
    <source>
        <dbReference type="ARBA" id="ARBA00022827"/>
    </source>
</evidence>
<evidence type="ECO:0000313" key="8">
    <source>
        <dbReference type="Proteomes" id="UP000182858"/>
    </source>
</evidence>
<dbReference type="InterPro" id="IPR027477">
    <property type="entry name" value="Succ_DH/fumarate_Rdtase_cat_sf"/>
</dbReference>
<evidence type="ECO:0000259" key="5">
    <source>
        <dbReference type="Pfam" id="PF00890"/>
    </source>
</evidence>
<keyword evidence="2" id="KW-0285">Flavoprotein</keyword>
<proteinExistence type="predicted"/>
<dbReference type="Proteomes" id="UP000182858">
    <property type="component" value="Chromosome I"/>
</dbReference>
<evidence type="ECO:0000313" key="6">
    <source>
        <dbReference type="EMBL" id="SDE73748.1"/>
    </source>
</evidence>
<evidence type="ECO:0000256" key="1">
    <source>
        <dbReference type="ARBA" id="ARBA00001974"/>
    </source>
</evidence>
<organism evidence="7 9">
    <name type="scientific">Pseudomonas extremaustralis</name>
    <dbReference type="NCBI Taxonomy" id="359110"/>
    <lineage>
        <taxon>Bacteria</taxon>
        <taxon>Pseudomonadati</taxon>
        <taxon>Pseudomonadota</taxon>
        <taxon>Gammaproteobacteria</taxon>
        <taxon>Pseudomonadales</taxon>
        <taxon>Pseudomonadaceae</taxon>
        <taxon>Pseudomonas</taxon>
    </lineage>
</organism>
<comment type="cofactor">
    <cofactor evidence="1">
        <name>FAD</name>
        <dbReference type="ChEBI" id="CHEBI:57692"/>
    </cofactor>
</comment>
<dbReference type="Gene3D" id="3.50.50.60">
    <property type="entry name" value="FAD/NAD(P)-binding domain"/>
    <property type="match status" value="2"/>
</dbReference>
<dbReference type="PRINTS" id="PR00411">
    <property type="entry name" value="PNDRDTASEI"/>
</dbReference>
<dbReference type="InterPro" id="IPR003953">
    <property type="entry name" value="FAD-dep_OxRdtase_2_FAD-bd"/>
</dbReference>
<dbReference type="InterPro" id="IPR036188">
    <property type="entry name" value="FAD/NAD-bd_sf"/>
</dbReference>
<dbReference type="InterPro" id="IPR050315">
    <property type="entry name" value="FAD-oxidoreductase_2"/>
</dbReference>
<protein>
    <submittedName>
        <fullName evidence="7">FAD-dependent oxidoreductase</fullName>
    </submittedName>
    <submittedName>
        <fullName evidence="6">Succinate dehydrogenase/fumarate reductase, flavoprotein subunit</fullName>
    </submittedName>
</protein>
<dbReference type="EMBL" id="LT629689">
    <property type="protein sequence ID" value="SDE73748.1"/>
    <property type="molecule type" value="Genomic_DNA"/>
</dbReference>
<name>A0A5C5QLI1_9PSED</name>
<evidence type="ECO:0000256" key="4">
    <source>
        <dbReference type="ARBA" id="ARBA00023002"/>
    </source>
</evidence>
<keyword evidence="3" id="KW-0274">FAD</keyword>
<dbReference type="AlphaFoldDB" id="A0A5C5QLI1"/>
<reference evidence="6 8" key="1">
    <citation type="submission" date="2016-10" db="EMBL/GenBank/DDBJ databases">
        <authorList>
            <person name="Varghese N."/>
            <person name="Submissions S."/>
        </authorList>
    </citation>
    <scope>NUCLEOTIDE SEQUENCE [LARGE SCALE GENOMIC DNA]</scope>
    <source>
        <strain evidence="6 8">DSM 17835</strain>
    </source>
</reference>
<dbReference type="SUPFAM" id="SSF56425">
    <property type="entry name" value="Succinate dehydrogenase/fumarate reductase flavoprotein, catalytic domain"/>
    <property type="match status" value="1"/>
</dbReference>
<dbReference type="RefSeq" id="WP_010565786.1">
    <property type="nucleotide sequence ID" value="NZ_LT629689.1"/>
</dbReference>
<dbReference type="EMBL" id="VFET01000004">
    <property type="protein sequence ID" value="TWS06139.1"/>
    <property type="molecule type" value="Genomic_DNA"/>
</dbReference>
<evidence type="ECO:0000313" key="7">
    <source>
        <dbReference type="EMBL" id="TWS06139.1"/>
    </source>
</evidence>